<reference evidence="1 2" key="1">
    <citation type="submission" date="2016-07" db="EMBL/GenBank/DDBJ databases">
        <authorList>
            <person name="Townsley L."/>
            <person name="Shank E.A."/>
        </authorList>
    </citation>
    <scope>NUCLEOTIDE SEQUENCE [LARGE SCALE GENOMIC DNA]</scope>
    <source>
        <strain evidence="1 2">CH01</strain>
    </source>
</reference>
<organism evidence="1 2">
    <name type="scientific">Gottfriedia luciferensis</name>
    <dbReference type="NCBI Taxonomy" id="178774"/>
    <lineage>
        <taxon>Bacteria</taxon>
        <taxon>Bacillati</taxon>
        <taxon>Bacillota</taxon>
        <taxon>Bacilli</taxon>
        <taxon>Bacillales</taxon>
        <taxon>Bacillaceae</taxon>
        <taxon>Gottfriedia</taxon>
    </lineage>
</organism>
<proteinExistence type="predicted"/>
<dbReference type="EMBL" id="MDKC01000023">
    <property type="protein sequence ID" value="ODG91477.1"/>
    <property type="molecule type" value="Genomic_DNA"/>
</dbReference>
<evidence type="ECO:0000313" key="1">
    <source>
        <dbReference type="EMBL" id="ODG91477.1"/>
    </source>
</evidence>
<name>A0ABX2ZPY8_9BACI</name>
<accession>A0ABX2ZPY8</accession>
<dbReference type="RefSeq" id="WP_069034237.1">
    <property type="nucleotide sequence ID" value="NZ_MDKC01000023.1"/>
</dbReference>
<dbReference type="Proteomes" id="UP000094580">
    <property type="component" value="Unassembled WGS sequence"/>
</dbReference>
<evidence type="ECO:0008006" key="3">
    <source>
        <dbReference type="Google" id="ProtNLM"/>
    </source>
</evidence>
<sequence length="164" mass="19164">MLNQEFLIELQQYVKHHLDEVKIEEIHFSKNEMFAAEPLENIEIEAFIKNKLKPTFRELLFNFIDQKNVSDPLIYKKAGIDRKHFSKIRSIPNYLPKKNTIIALSLALELDKIETNELLSSAGYTLSDSDLNDLVIKFFLENNVYDIDLVNEALNHFNLDPLIK</sequence>
<protein>
    <recommendedName>
        <fullName evidence="3">XRE family transcriptional regulator</fullName>
    </recommendedName>
</protein>
<gene>
    <name evidence="1" type="ORF">BED47_07425</name>
</gene>
<evidence type="ECO:0000313" key="2">
    <source>
        <dbReference type="Proteomes" id="UP000094580"/>
    </source>
</evidence>
<keyword evidence="2" id="KW-1185">Reference proteome</keyword>
<comment type="caution">
    <text evidence="1">The sequence shown here is derived from an EMBL/GenBank/DDBJ whole genome shotgun (WGS) entry which is preliminary data.</text>
</comment>